<comment type="similarity">
    <text evidence="1">Belongs to the peptidase M17 family.</text>
</comment>
<keyword evidence="3" id="KW-0645">Protease</keyword>
<dbReference type="InterPro" id="IPR011356">
    <property type="entry name" value="Leucine_aapep/pepB"/>
</dbReference>
<dbReference type="InterPro" id="IPR043472">
    <property type="entry name" value="Macro_dom-like"/>
</dbReference>
<evidence type="ECO:0000256" key="3">
    <source>
        <dbReference type="ARBA" id="ARBA00022670"/>
    </source>
</evidence>
<dbReference type="PANTHER" id="PTHR11963">
    <property type="entry name" value="LEUCINE AMINOPEPTIDASE-RELATED"/>
    <property type="match status" value="1"/>
</dbReference>
<dbReference type="PRINTS" id="PR00481">
    <property type="entry name" value="LAMNOPPTDASE"/>
</dbReference>
<dbReference type="PROSITE" id="PS00631">
    <property type="entry name" value="CYTOSOL_AP"/>
    <property type="match status" value="1"/>
</dbReference>
<dbReference type="SUPFAM" id="SSF53187">
    <property type="entry name" value="Zn-dependent exopeptidases"/>
    <property type="match status" value="1"/>
</dbReference>
<dbReference type="Pfam" id="PF00883">
    <property type="entry name" value="Peptidase_M17"/>
    <property type="match status" value="1"/>
</dbReference>
<evidence type="ECO:0000256" key="4">
    <source>
        <dbReference type="ARBA" id="ARBA00022801"/>
    </source>
</evidence>
<organism evidence="6">
    <name type="scientific">marine sediment metagenome</name>
    <dbReference type="NCBI Taxonomy" id="412755"/>
    <lineage>
        <taxon>unclassified sequences</taxon>
        <taxon>metagenomes</taxon>
        <taxon>ecological metagenomes</taxon>
    </lineage>
</organism>
<keyword evidence="2" id="KW-0031">Aminopeptidase</keyword>
<dbReference type="GO" id="GO:0070006">
    <property type="term" value="F:metalloaminopeptidase activity"/>
    <property type="evidence" value="ECO:0007669"/>
    <property type="project" value="InterPro"/>
</dbReference>
<keyword evidence="4" id="KW-0378">Hydrolase</keyword>
<proteinExistence type="inferred from homology"/>
<reference evidence="6" key="1">
    <citation type="journal article" date="2014" name="Front. Microbiol.">
        <title>High frequency of phylogenetically diverse reductive dehalogenase-homologous genes in deep subseafloor sedimentary metagenomes.</title>
        <authorList>
            <person name="Kawai M."/>
            <person name="Futagami T."/>
            <person name="Toyoda A."/>
            <person name="Takaki Y."/>
            <person name="Nishi S."/>
            <person name="Hori S."/>
            <person name="Arai W."/>
            <person name="Tsubouchi T."/>
            <person name="Morono Y."/>
            <person name="Uchiyama I."/>
            <person name="Ito T."/>
            <person name="Fujiyama A."/>
            <person name="Inagaki F."/>
            <person name="Takami H."/>
        </authorList>
    </citation>
    <scope>NUCLEOTIDE SEQUENCE</scope>
    <source>
        <strain evidence="6">Expedition CK06-06</strain>
    </source>
</reference>
<dbReference type="GO" id="GO:0006508">
    <property type="term" value="P:proteolysis"/>
    <property type="evidence" value="ECO:0007669"/>
    <property type="project" value="UniProtKB-KW"/>
</dbReference>
<dbReference type="InterPro" id="IPR000819">
    <property type="entry name" value="Peptidase_M17_C"/>
</dbReference>
<name>X1QAD1_9ZZZZ</name>
<dbReference type="AlphaFoldDB" id="X1QAD1"/>
<dbReference type="Gene3D" id="3.40.220.10">
    <property type="entry name" value="Leucine Aminopeptidase, subunit E, domain 1"/>
    <property type="match status" value="1"/>
</dbReference>
<feature type="domain" description="Cytosol aminopeptidase" evidence="5">
    <location>
        <begin position="182"/>
        <end position="189"/>
    </location>
</feature>
<comment type="caution">
    <text evidence="6">The sequence shown here is derived from an EMBL/GenBank/DDBJ whole genome shotgun (WGS) entry which is preliminary data.</text>
</comment>
<evidence type="ECO:0000313" key="6">
    <source>
        <dbReference type="EMBL" id="GAI65183.1"/>
    </source>
</evidence>
<dbReference type="GO" id="GO:0005737">
    <property type="term" value="C:cytoplasm"/>
    <property type="evidence" value="ECO:0007669"/>
    <property type="project" value="InterPro"/>
</dbReference>
<dbReference type="GO" id="GO:0030145">
    <property type="term" value="F:manganese ion binding"/>
    <property type="evidence" value="ECO:0007669"/>
    <property type="project" value="InterPro"/>
</dbReference>
<gene>
    <name evidence="6" type="ORF">S12H4_10706</name>
</gene>
<accession>X1QAD1</accession>
<dbReference type="CDD" id="cd00433">
    <property type="entry name" value="Peptidase_M17"/>
    <property type="match status" value="1"/>
</dbReference>
<sequence>ELPALEQGCHKGKVMAEATNLARDMVNEPANHMTPSHMAETAGRLAETYGLELDVLEREQMQELGMGALLGVAQGSRQPPKFVVLHYGGGDSSEINVALIGKGITFDSGGISIKPSAKMDEMKGDMAGGAAVMTAISAIAQLKPKINVMAIIPATENLPSENALKPGDVLTAMSGKTIEIISTDAEGRLVLADALGYVRKFGAKFMIDVATLTGACIIALGKVCTGAFGNNQELIDRIIAAGAEAGELIWQMPMYEQYKEQNKSDVADIKNV</sequence>
<dbReference type="Gene3D" id="3.40.630.10">
    <property type="entry name" value="Zn peptidases"/>
    <property type="match status" value="1"/>
</dbReference>
<feature type="non-terminal residue" evidence="6">
    <location>
        <position position="1"/>
    </location>
</feature>
<evidence type="ECO:0000256" key="2">
    <source>
        <dbReference type="ARBA" id="ARBA00022438"/>
    </source>
</evidence>
<dbReference type="EMBL" id="BARW01004635">
    <property type="protein sequence ID" value="GAI65183.1"/>
    <property type="molecule type" value="Genomic_DNA"/>
</dbReference>
<evidence type="ECO:0000259" key="5">
    <source>
        <dbReference type="PROSITE" id="PS00631"/>
    </source>
</evidence>
<protein>
    <recommendedName>
        <fullName evidence="5">Cytosol aminopeptidase domain-containing protein</fullName>
    </recommendedName>
</protein>
<dbReference type="PANTHER" id="PTHR11963:SF23">
    <property type="entry name" value="CYTOSOL AMINOPEPTIDASE"/>
    <property type="match status" value="1"/>
</dbReference>
<evidence type="ECO:0000256" key="1">
    <source>
        <dbReference type="ARBA" id="ARBA00009528"/>
    </source>
</evidence>
<feature type="non-terminal residue" evidence="6">
    <location>
        <position position="272"/>
    </location>
</feature>